<evidence type="ECO:0000313" key="2">
    <source>
        <dbReference type="WBParaSite" id="PTRK_0001500500.1"/>
    </source>
</evidence>
<evidence type="ECO:0000313" key="1">
    <source>
        <dbReference type="Proteomes" id="UP000038045"/>
    </source>
</evidence>
<dbReference type="WBParaSite" id="PTRK_0001500500.1">
    <property type="protein sequence ID" value="PTRK_0001500500.1"/>
    <property type="gene ID" value="PTRK_0001500500"/>
</dbReference>
<keyword evidence="1" id="KW-1185">Reference proteome</keyword>
<accession>A0A0N5A0P8</accession>
<sequence length="538" mass="63202">MERDHIQQFIEKTDSLIQIAYIVRTRTPSVKDVSIFKVNKIFSNSSNFLSLKLSNPYNAINFDDSNIEDNPVNGVSLHQIKKDITSDKAMNREHQNFVGFNINDDTKDWNEESKVFISKKYASLAAFLHEHFPSAKRLKFFMTQINDSSFLMYLLEQLDSDKIEMLGTFHLFDVLKYSMFHCLFESNIFKKLPNLKNVTMDIRTNDYFDVYENYESTLQMFLNCLCVNNKNIKLELLVEDSSKTMDIAFQILDYSKKINLEVYLNGKSIEWNGDMMTPAFNLTEEGENFFENIETLDVTIERVEDIKKLDIIVNKASKLKDLSIFFERILFKNIVDKYSNNIPEICKYIKETFNFVSSITKLNKLKIALLQLPDNVNDDVKVCNEIYSYFWDSLLSIFPSTIRFIILKGMEKLTTSFFNHLSINCPSLGAISIVSIFDVPVNAFNRLYKLRDVIIHGEVQINIPRWINVVCFCYFEYEESNEYNIISDNISNEHYFKLMNTSFDNSLRNVKEDNIYYIMFLKSILYWRNTMELLDECT</sequence>
<reference evidence="2" key="1">
    <citation type="submission" date="2017-02" db="UniProtKB">
        <authorList>
            <consortium name="WormBaseParasite"/>
        </authorList>
    </citation>
    <scope>IDENTIFICATION</scope>
</reference>
<dbReference type="Proteomes" id="UP000038045">
    <property type="component" value="Unplaced"/>
</dbReference>
<dbReference type="AlphaFoldDB" id="A0A0N5A0P8"/>
<proteinExistence type="predicted"/>
<protein>
    <submittedName>
        <fullName evidence="2">BTB domain-containing protein</fullName>
    </submittedName>
</protein>
<name>A0A0N5A0P8_PARTI</name>
<organism evidence="1 2">
    <name type="scientific">Parastrongyloides trichosuri</name>
    <name type="common">Possum-specific nematode worm</name>
    <dbReference type="NCBI Taxonomy" id="131310"/>
    <lineage>
        <taxon>Eukaryota</taxon>
        <taxon>Metazoa</taxon>
        <taxon>Ecdysozoa</taxon>
        <taxon>Nematoda</taxon>
        <taxon>Chromadorea</taxon>
        <taxon>Rhabditida</taxon>
        <taxon>Tylenchina</taxon>
        <taxon>Panagrolaimomorpha</taxon>
        <taxon>Strongyloidoidea</taxon>
        <taxon>Strongyloididae</taxon>
        <taxon>Parastrongyloides</taxon>
    </lineage>
</organism>